<dbReference type="EMBL" id="MH816966">
    <property type="protein sequence ID" value="AYD85487.1"/>
    <property type="molecule type" value="Genomic_DNA"/>
</dbReference>
<accession>A0A386KMP0</accession>
<feature type="coiled-coil region" evidence="1">
    <location>
        <begin position="9"/>
        <end position="43"/>
    </location>
</feature>
<protein>
    <submittedName>
        <fullName evidence="3">Soluble lytic murein transglycosylase</fullName>
    </submittedName>
</protein>
<dbReference type="KEGG" id="vg:55004099"/>
<dbReference type="InterPro" id="IPR008258">
    <property type="entry name" value="Transglycosylase_SLT_dom_1"/>
</dbReference>
<dbReference type="GeneID" id="55004099"/>
<keyword evidence="1" id="KW-0175">Coiled coil</keyword>
<name>A0A386KMP0_9CAUD</name>
<evidence type="ECO:0000256" key="1">
    <source>
        <dbReference type="SAM" id="Coils"/>
    </source>
</evidence>
<dbReference type="PANTHER" id="PTHR37423">
    <property type="entry name" value="SOLUBLE LYTIC MUREIN TRANSGLYCOSYLASE-RELATED"/>
    <property type="match status" value="1"/>
</dbReference>
<dbReference type="Pfam" id="PF01464">
    <property type="entry name" value="SLT"/>
    <property type="match status" value="1"/>
</dbReference>
<keyword evidence="4" id="KW-1185">Reference proteome</keyword>
<feature type="domain" description="Transglycosylase SLT" evidence="2">
    <location>
        <begin position="430"/>
        <end position="529"/>
    </location>
</feature>
<dbReference type="SUPFAM" id="SSF53955">
    <property type="entry name" value="Lysozyme-like"/>
    <property type="match status" value="1"/>
</dbReference>
<evidence type="ECO:0000259" key="2">
    <source>
        <dbReference type="Pfam" id="PF01464"/>
    </source>
</evidence>
<dbReference type="CDD" id="cd00254">
    <property type="entry name" value="LT-like"/>
    <property type="match status" value="1"/>
</dbReference>
<dbReference type="PANTHER" id="PTHR37423:SF2">
    <property type="entry name" value="MEMBRANE-BOUND LYTIC MUREIN TRANSGLYCOSYLASE C"/>
    <property type="match status" value="1"/>
</dbReference>
<dbReference type="Gene3D" id="1.10.530.10">
    <property type="match status" value="1"/>
</dbReference>
<dbReference type="RefSeq" id="YP_009813024.1">
    <property type="nucleotide sequence ID" value="NC_048073.1"/>
</dbReference>
<sequence>MSDSLEKFVLQYTVDLKESINRLEQLQDKVDQTNKKAKAAGKDFTGAFKDVFGELKPLTAELGSIDGILARLTYRFAALVPVVAGLAVVVKSIVDVRKEYEAQRKLGFEAGLSPIGVEQLQRQLNESSGGVLGAQGSRDLISKASNLAFNAYTNPDVMNKDNLLLNKMGTSPFNSNGGIKDTNQLLDEIGTKLRSVNEQTARAIGALAGFTADEVRALRERNQSVKESTRISDEETAKLQRQQAALETIRNSMGQIQEDWRRIELVIGENVMPAFSTLVSKTADTVEGFQMMFQRMSDGWSEFVDNFIADLKHPFDKQAAVNERHERAVDRWITQMADGDVKRQRNQEQNAAEQRSAQALFTRDINLFSSAVSTFAGVIDERQAWAAWAGEIGRSAGQSAIPGTPALSTGATVGNNLGSGNPTAYDSIYEEASKRYGIPVAMMKAVTEVESGFNPNAVSGAGATGLMQIMPSNFKGLGITDGNDPRQNIMGGAQLLKEYFTAANGDWNLALTMYHGGYDRSGWGKNTRAYPGKVMAALERQANGEYATGAPQGAPVTPVLSGSGVEAPKGSYAPVQGQSRQTVQYRQLQEAIAGYLNVPVEQLMQGQVNKGDIDFAQTYLKLGTQRDYIKNMQLASTPGVRPNIQAEAMKNARLAAFQLEAFQKYGSDLSANSRPGGRDITMGQKNVVINVNGAQDPRSTAIETKRVLEQDDINDINNLTATPLKW</sequence>
<organism evidence="3 4">
    <name type="scientific">Escherichia phage FEC19</name>
    <dbReference type="NCBI Taxonomy" id="2315486"/>
    <lineage>
        <taxon>Viruses</taxon>
        <taxon>Duplodnaviria</taxon>
        <taxon>Heunggongvirae</taxon>
        <taxon>Uroviricota</taxon>
        <taxon>Caudoviricetes</taxon>
        <taxon>Lindbergviridae</taxon>
        <taxon>Wifcevirus</taxon>
        <taxon>Wifcevirus FEC19</taxon>
    </lineage>
</organism>
<dbReference type="InterPro" id="IPR023346">
    <property type="entry name" value="Lysozyme-like_dom_sf"/>
</dbReference>
<evidence type="ECO:0000313" key="4">
    <source>
        <dbReference type="Proteomes" id="UP000268320"/>
    </source>
</evidence>
<proteinExistence type="predicted"/>
<evidence type="ECO:0000313" key="3">
    <source>
        <dbReference type="EMBL" id="AYD85487.1"/>
    </source>
</evidence>
<reference evidence="3 4" key="1">
    <citation type="submission" date="2018-08" db="EMBL/GenBank/DDBJ databases">
        <title>Characterization and Complete Genome Sequence Analysis of a Lytic Bacteriophage FEC19 infecting Escherichia coli O157:H7.</title>
        <authorList>
            <person name="Fan C."/>
            <person name="Zhao C."/>
            <person name="Tie D."/>
            <person name="Sun Y."/>
        </authorList>
    </citation>
    <scope>NUCLEOTIDE SEQUENCE [LARGE SCALE GENOMIC DNA]</scope>
</reference>
<dbReference type="Proteomes" id="UP000268320">
    <property type="component" value="Genome"/>
</dbReference>